<evidence type="ECO:0000313" key="4">
    <source>
        <dbReference type="Proteomes" id="UP000469559"/>
    </source>
</evidence>
<evidence type="ECO:0008006" key="5">
    <source>
        <dbReference type="Google" id="ProtNLM"/>
    </source>
</evidence>
<evidence type="ECO:0000256" key="1">
    <source>
        <dbReference type="SAM" id="Coils"/>
    </source>
</evidence>
<dbReference type="AlphaFoldDB" id="A0A8T9BBL1"/>
<evidence type="ECO:0000256" key="2">
    <source>
        <dbReference type="SAM" id="MobiDB-lite"/>
    </source>
</evidence>
<feature type="compositionally biased region" description="Low complexity" evidence="2">
    <location>
        <begin position="84"/>
        <end position="99"/>
    </location>
</feature>
<feature type="compositionally biased region" description="Gly residues" evidence="2">
    <location>
        <begin position="100"/>
        <end position="110"/>
    </location>
</feature>
<gene>
    <name evidence="3" type="ORF">LARI1_G005535</name>
</gene>
<dbReference type="OrthoDB" id="371463at2759"/>
<reference evidence="3 4" key="1">
    <citation type="submission" date="2018-05" db="EMBL/GenBank/DDBJ databases">
        <title>Whole genome sequencing for identification of molecular markers to develop diagnostic detection tools for the regulated plant pathogen Lachnellula willkommii.</title>
        <authorList>
            <person name="Giroux E."/>
            <person name="Bilodeau G."/>
        </authorList>
    </citation>
    <scope>NUCLEOTIDE SEQUENCE [LARGE SCALE GENOMIC DNA]</scope>
    <source>
        <strain evidence="3 4">CBS 203.66</strain>
    </source>
</reference>
<comment type="caution">
    <text evidence="3">The sequence shown here is derived from an EMBL/GenBank/DDBJ whole genome shotgun (WGS) entry which is preliminary data.</text>
</comment>
<feature type="region of interest" description="Disordered" evidence="2">
    <location>
        <begin position="61"/>
        <end position="157"/>
    </location>
</feature>
<dbReference type="EMBL" id="QGMF01000275">
    <property type="protein sequence ID" value="TVY17238.1"/>
    <property type="molecule type" value="Genomic_DNA"/>
</dbReference>
<name>A0A8T9BBL1_9HELO</name>
<proteinExistence type="predicted"/>
<evidence type="ECO:0000313" key="3">
    <source>
        <dbReference type="EMBL" id="TVY17238.1"/>
    </source>
</evidence>
<accession>A0A8T9BBL1</accession>
<feature type="compositionally biased region" description="Polar residues" evidence="2">
    <location>
        <begin position="144"/>
        <end position="155"/>
    </location>
</feature>
<feature type="compositionally biased region" description="Gly residues" evidence="2">
    <location>
        <begin position="121"/>
        <end position="135"/>
    </location>
</feature>
<sequence length="330" mass="36083">MPTYLVHGFRWQRAMIRIHIILNNLDDAAAEWIMAPATSATFLNSFYTLYDFLPPSNPPLPAPHTEVQVPVSDNVGGRRTLTKRNSSSRSSLNSLLRNGNGNGNGNGGRRGSLKRPATAGGTNGMVNGNGNGNGNGAPSLGRSVGSSEGSASTMQVPMPMQRIEEKRKQPSFNDWSAVKLLEQYDPDDMYAVSQPYAYVGDYMMEVSLGVSLTEEMAKYEARVKGEEEELSSASAGTLGDGMSAREFRRKSRRLGWLEKLRDGLQKDADIGWFVVVVGDEERASPDDWIRGSVSTGSGEAAYIQSPPRSTKLRGLFGRRKTIPEENTMKL</sequence>
<feature type="coiled-coil region" evidence="1">
    <location>
        <begin position="209"/>
        <end position="236"/>
    </location>
</feature>
<dbReference type="Proteomes" id="UP000469559">
    <property type="component" value="Unassembled WGS sequence"/>
</dbReference>
<organism evidence="3 4">
    <name type="scientific">Lachnellula arida</name>
    <dbReference type="NCBI Taxonomy" id="1316785"/>
    <lineage>
        <taxon>Eukaryota</taxon>
        <taxon>Fungi</taxon>
        <taxon>Dikarya</taxon>
        <taxon>Ascomycota</taxon>
        <taxon>Pezizomycotina</taxon>
        <taxon>Leotiomycetes</taxon>
        <taxon>Helotiales</taxon>
        <taxon>Lachnaceae</taxon>
        <taxon>Lachnellula</taxon>
    </lineage>
</organism>
<keyword evidence="4" id="KW-1185">Reference proteome</keyword>
<protein>
    <recommendedName>
        <fullName evidence="5">Developmental regulator protein</fullName>
    </recommendedName>
</protein>
<keyword evidence="1" id="KW-0175">Coiled coil</keyword>